<dbReference type="Proteomes" id="UP000324222">
    <property type="component" value="Unassembled WGS sequence"/>
</dbReference>
<evidence type="ECO:0000313" key="2">
    <source>
        <dbReference type="Proteomes" id="UP000324222"/>
    </source>
</evidence>
<proteinExistence type="predicted"/>
<organism evidence="1 2">
    <name type="scientific">Portunus trituberculatus</name>
    <name type="common">Swimming crab</name>
    <name type="synonym">Neptunus trituberculatus</name>
    <dbReference type="NCBI Taxonomy" id="210409"/>
    <lineage>
        <taxon>Eukaryota</taxon>
        <taxon>Metazoa</taxon>
        <taxon>Ecdysozoa</taxon>
        <taxon>Arthropoda</taxon>
        <taxon>Crustacea</taxon>
        <taxon>Multicrustacea</taxon>
        <taxon>Malacostraca</taxon>
        <taxon>Eumalacostraca</taxon>
        <taxon>Eucarida</taxon>
        <taxon>Decapoda</taxon>
        <taxon>Pleocyemata</taxon>
        <taxon>Brachyura</taxon>
        <taxon>Eubrachyura</taxon>
        <taxon>Portunoidea</taxon>
        <taxon>Portunidae</taxon>
        <taxon>Portuninae</taxon>
        <taxon>Portunus</taxon>
    </lineage>
</organism>
<accession>A0A5B7CGU8</accession>
<protein>
    <submittedName>
        <fullName evidence="1">Uncharacterized protein</fullName>
    </submittedName>
</protein>
<dbReference type="EMBL" id="VSRR010000034">
    <property type="protein sequence ID" value="MPC08550.1"/>
    <property type="molecule type" value="Genomic_DNA"/>
</dbReference>
<keyword evidence="2" id="KW-1185">Reference proteome</keyword>
<name>A0A5B7CGU8_PORTR</name>
<sequence>MVGHPSKTGSGLWPMACPHLEPQPRSLPPTLLVVAVDIFTERGCKPHPNQLDQPWAGTLVSLRTINVAAIVFFPMFASCKGARPSRAPPLKDPQIGTLPDFLRPTRHLLLPPLPNRFHQPAQSTRISFL</sequence>
<comment type="caution">
    <text evidence="1">The sequence shown here is derived from an EMBL/GenBank/DDBJ whole genome shotgun (WGS) entry which is preliminary data.</text>
</comment>
<dbReference type="AlphaFoldDB" id="A0A5B7CGU8"/>
<gene>
    <name evidence="1" type="ORF">E2C01_001139</name>
</gene>
<reference evidence="1 2" key="1">
    <citation type="submission" date="2019-05" db="EMBL/GenBank/DDBJ databases">
        <title>Another draft genome of Portunus trituberculatus and its Hox gene families provides insights of decapod evolution.</title>
        <authorList>
            <person name="Jeong J.-H."/>
            <person name="Song I."/>
            <person name="Kim S."/>
            <person name="Choi T."/>
            <person name="Kim D."/>
            <person name="Ryu S."/>
            <person name="Kim W."/>
        </authorList>
    </citation>
    <scope>NUCLEOTIDE SEQUENCE [LARGE SCALE GENOMIC DNA]</scope>
    <source>
        <tissue evidence="1">Muscle</tissue>
    </source>
</reference>
<evidence type="ECO:0000313" key="1">
    <source>
        <dbReference type="EMBL" id="MPC08550.1"/>
    </source>
</evidence>